<dbReference type="InterPro" id="IPR007165">
    <property type="entry name" value="Phage_holin_4_2"/>
</dbReference>
<evidence type="ECO:0000313" key="2">
    <source>
        <dbReference type="EMBL" id="MBF4984886.1"/>
    </source>
</evidence>
<keyword evidence="1" id="KW-0472">Membrane</keyword>
<sequence>MKFIIKLLITAVLVVLLSKLLPGVTTDGYLSAVLVAISLSLLNFIVRPILVILTLPVTIITLGIFLLVINAIIILLADWLVSGFDVDGLLWAFIFSLLLAIGRSILFQLLEKDKD</sequence>
<keyword evidence="3" id="KW-1185">Reference proteome</keyword>
<gene>
    <name evidence="2" type="ORF">FNJ87_11265</name>
</gene>
<dbReference type="PANTHER" id="PTHR37309:SF1">
    <property type="entry name" value="SLR0284 PROTEIN"/>
    <property type="match status" value="1"/>
</dbReference>
<dbReference type="Pfam" id="PF04020">
    <property type="entry name" value="Phage_holin_4_2"/>
    <property type="match status" value="1"/>
</dbReference>
<organism evidence="2 3">
    <name type="scientific">Nonlabens mediterrranea</name>
    <dbReference type="NCBI Taxonomy" id="1419947"/>
    <lineage>
        <taxon>Bacteria</taxon>
        <taxon>Pseudomonadati</taxon>
        <taxon>Bacteroidota</taxon>
        <taxon>Flavobacteriia</taxon>
        <taxon>Flavobacteriales</taxon>
        <taxon>Flavobacteriaceae</taxon>
        <taxon>Nonlabens</taxon>
    </lineage>
</organism>
<keyword evidence="1" id="KW-1133">Transmembrane helix</keyword>
<feature type="transmembrane region" description="Helical" evidence="1">
    <location>
        <begin position="32"/>
        <end position="50"/>
    </location>
</feature>
<dbReference type="EMBL" id="JADKYU010000579">
    <property type="protein sequence ID" value="MBF4984886.1"/>
    <property type="molecule type" value="Genomic_DNA"/>
</dbReference>
<protein>
    <submittedName>
        <fullName evidence="2">Phage holin family protein</fullName>
    </submittedName>
</protein>
<evidence type="ECO:0000313" key="3">
    <source>
        <dbReference type="Proteomes" id="UP001194729"/>
    </source>
</evidence>
<reference evidence="2 3" key="1">
    <citation type="submission" date="2020-11" db="EMBL/GenBank/DDBJ databases">
        <title>P. mediterranea TC4 genome.</title>
        <authorList>
            <person name="Molmeret M."/>
        </authorList>
    </citation>
    <scope>NUCLEOTIDE SEQUENCE [LARGE SCALE GENOMIC DNA]</scope>
    <source>
        <strain evidence="2 3">TC4</strain>
    </source>
</reference>
<accession>A0ABS0A686</accession>
<name>A0ABS0A686_9FLAO</name>
<proteinExistence type="predicted"/>
<comment type="caution">
    <text evidence="2">The sequence shown here is derived from an EMBL/GenBank/DDBJ whole genome shotgun (WGS) entry which is preliminary data.</text>
</comment>
<keyword evidence="1" id="KW-0812">Transmembrane</keyword>
<dbReference type="Proteomes" id="UP001194729">
    <property type="component" value="Unassembled WGS sequence"/>
</dbReference>
<dbReference type="PANTHER" id="PTHR37309">
    <property type="entry name" value="SLR0284 PROTEIN"/>
    <property type="match status" value="1"/>
</dbReference>
<feature type="transmembrane region" description="Helical" evidence="1">
    <location>
        <begin position="89"/>
        <end position="110"/>
    </location>
</feature>
<evidence type="ECO:0000256" key="1">
    <source>
        <dbReference type="SAM" id="Phobius"/>
    </source>
</evidence>
<feature type="transmembrane region" description="Helical" evidence="1">
    <location>
        <begin position="57"/>
        <end position="77"/>
    </location>
</feature>